<evidence type="ECO:0000256" key="5">
    <source>
        <dbReference type="ARBA" id="ARBA00022857"/>
    </source>
</evidence>
<keyword evidence="5 10" id="KW-0521">NADP</keyword>
<name>A0A242CCG6_9ENTE</name>
<comment type="catalytic activity">
    <reaction evidence="8 11">
        <text>a (3R)-hydroxyacyl-[ACP] + NADP(+) = a 3-oxoacyl-[ACP] + NADPH + H(+)</text>
        <dbReference type="Rhea" id="RHEA:17397"/>
        <dbReference type="Rhea" id="RHEA-COMP:9916"/>
        <dbReference type="Rhea" id="RHEA-COMP:9945"/>
        <dbReference type="ChEBI" id="CHEBI:15378"/>
        <dbReference type="ChEBI" id="CHEBI:57783"/>
        <dbReference type="ChEBI" id="CHEBI:58349"/>
        <dbReference type="ChEBI" id="CHEBI:78776"/>
        <dbReference type="ChEBI" id="CHEBI:78827"/>
        <dbReference type="EC" id="1.1.1.100"/>
    </reaction>
</comment>
<sequence>MRLDGKKVIVTGGCRGIGKHITKKCLELGATVAVTYVHSKQHADQLKKELPEFEKKLHIFQLDVSKKDVVKAQVKEMIETLDGVDCLVNNAGITKDKLFFMMTDEEWETVIETNLNGSFYMSKQVIMEMVRNKSGSIINMSSVSGVIGVAGQANYCASKFGVNGLTKSLSKELAAKNIRVNAIAPGYIDTEMVQQIPEKKLKELKGSIPMKRLGTPEEVADLVAFLCSDHSSYITGQTLVIDGGLT</sequence>
<feature type="binding site" evidence="10">
    <location>
        <position position="90"/>
    </location>
    <ligand>
        <name>NADP(+)</name>
        <dbReference type="ChEBI" id="CHEBI:58349"/>
    </ligand>
</feature>
<reference evidence="13" key="1">
    <citation type="submission" date="2017-05" db="EMBL/GenBank/DDBJ databases">
        <title>The Genome Sequence of Enterococcus sp. 4G2_DIV0659.</title>
        <authorList>
            <consortium name="The Broad Institute Genomics Platform"/>
            <consortium name="The Broad Institute Genomic Center for Infectious Diseases"/>
            <person name="Earl A."/>
            <person name="Manson A."/>
            <person name="Schwartman J."/>
            <person name="Gilmore M."/>
            <person name="Abouelleil A."/>
            <person name="Cao P."/>
            <person name="Chapman S."/>
            <person name="Cusick C."/>
            <person name="Shea T."/>
            <person name="Young S."/>
            <person name="Neafsey D."/>
            <person name="Nusbaum C."/>
            <person name="Birren B."/>
        </authorList>
    </citation>
    <scope>NUCLEOTIDE SEQUENCE [LARGE SCALE GENOMIC DNA]</scope>
    <source>
        <strain evidence="13">4G2_DIV0659</strain>
    </source>
</reference>
<dbReference type="PROSITE" id="PS00061">
    <property type="entry name" value="ADH_SHORT"/>
    <property type="match status" value="1"/>
</dbReference>
<protein>
    <recommendedName>
        <fullName evidence="3 11">3-oxoacyl-[acyl-carrier-protein] reductase</fullName>
        <ecNumber evidence="3 11">1.1.1.100</ecNumber>
    </recommendedName>
</protein>
<dbReference type="InterPro" id="IPR002347">
    <property type="entry name" value="SDR_fam"/>
</dbReference>
<dbReference type="InterPro" id="IPR020904">
    <property type="entry name" value="Sc_DH/Rdtase_CS"/>
</dbReference>
<dbReference type="RefSeq" id="WP_086331091.1">
    <property type="nucleotide sequence ID" value="NZ_NGLE02000001.1"/>
</dbReference>
<dbReference type="SUPFAM" id="SSF51735">
    <property type="entry name" value="NAD(P)-binding Rossmann-fold domains"/>
    <property type="match status" value="1"/>
</dbReference>
<keyword evidence="11" id="KW-0444">Lipid biosynthesis</keyword>
<evidence type="ECO:0000313" key="14">
    <source>
        <dbReference type="Proteomes" id="UP000195139"/>
    </source>
</evidence>
<dbReference type="InterPro" id="IPR011284">
    <property type="entry name" value="3oxo_ACP_reduc"/>
</dbReference>
<evidence type="ECO:0000256" key="2">
    <source>
        <dbReference type="ARBA" id="ARBA00006484"/>
    </source>
</evidence>
<feature type="binding site" evidence="10">
    <location>
        <position position="188"/>
    </location>
    <ligand>
        <name>NADP(+)</name>
        <dbReference type="ChEBI" id="CHEBI:58349"/>
    </ligand>
</feature>
<evidence type="ECO:0000256" key="11">
    <source>
        <dbReference type="RuleBase" id="RU366074"/>
    </source>
</evidence>
<reference evidence="12 14" key="2">
    <citation type="submission" date="2018-07" db="EMBL/GenBank/DDBJ databases">
        <title>The Genome Sequence of Enterococcus sp. DIV0659b.</title>
        <authorList>
            <consortium name="The Broad Institute Genomics Platform"/>
            <consortium name="The Broad Institute Genomic Center for Infectious Diseases"/>
            <person name="Earl A."/>
            <person name="Manson A."/>
            <person name="Schwartman J."/>
            <person name="Gilmore M."/>
            <person name="Abouelleil A."/>
            <person name="Cao P."/>
            <person name="Chapman S."/>
            <person name="Cusick C."/>
            <person name="Shea T."/>
            <person name="Young S."/>
            <person name="Neafsey D."/>
            <person name="Nusbaum C."/>
            <person name="Birren B."/>
        </authorList>
    </citation>
    <scope>NUCLEOTIDE SEQUENCE [LARGE SCALE GENOMIC DNA]</scope>
    <source>
        <strain evidence="12 14">4G2_DIV0659</strain>
    </source>
</reference>
<dbReference type="PRINTS" id="PR00081">
    <property type="entry name" value="GDHRDH"/>
</dbReference>
<dbReference type="Pfam" id="PF13561">
    <property type="entry name" value="adh_short_C2"/>
    <property type="match status" value="1"/>
</dbReference>
<comment type="function">
    <text evidence="11">Catalyzes the NADPH-dependent reduction of beta-ketoacyl-ACP substrates to beta-hydroxyacyl-ACP products, the first reductive step in the elongation cycle of fatty acid biosynthesis.</text>
</comment>
<proteinExistence type="inferred from homology"/>
<organism evidence="13">
    <name type="scientific">Candidatus Enterococcus mansonii</name>
    <dbReference type="NCBI Taxonomy" id="1834181"/>
    <lineage>
        <taxon>Bacteria</taxon>
        <taxon>Bacillati</taxon>
        <taxon>Bacillota</taxon>
        <taxon>Bacilli</taxon>
        <taxon>Lactobacillales</taxon>
        <taxon>Enterococcaceae</taxon>
        <taxon>Enterococcus</taxon>
    </lineage>
</organism>
<dbReference type="PANTHER" id="PTHR42879:SF2">
    <property type="entry name" value="3-OXOACYL-[ACYL-CARRIER-PROTEIN] REDUCTASE FABG"/>
    <property type="match status" value="1"/>
</dbReference>
<comment type="pathway">
    <text evidence="1 11">Lipid metabolism; fatty acid biosynthesis.</text>
</comment>
<dbReference type="NCBIfam" id="NF009466">
    <property type="entry name" value="PRK12826.1-2"/>
    <property type="match status" value="1"/>
</dbReference>
<dbReference type="FunFam" id="3.40.50.720:FF:000115">
    <property type="entry name" value="3-oxoacyl-[acyl-carrier-protein] reductase FabG"/>
    <property type="match status" value="1"/>
</dbReference>
<dbReference type="PANTHER" id="PTHR42879">
    <property type="entry name" value="3-OXOACYL-(ACYL-CARRIER-PROTEIN) REDUCTASE"/>
    <property type="match status" value="1"/>
</dbReference>
<dbReference type="STRING" id="1834181.A5880_002213"/>
<comment type="similarity">
    <text evidence="2 11">Belongs to the short-chain dehydrogenases/reductases (SDR) family.</text>
</comment>
<dbReference type="EC" id="1.1.1.100" evidence="3 11"/>
<dbReference type="UniPathway" id="UPA00094"/>
<dbReference type="GO" id="GO:0051287">
    <property type="term" value="F:NAD binding"/>
    <property type="evidence" value="ECO:0007669"/>
    <property type="project" value="UniProtKB-UniRule"/>
</dbReference>
<dbReference type="EMBL" id="NGLE01000003">
    <property type="protein sequence ID" value="OTO07943.1"/>
    <property type="molecule type" value="Genomic_DNA"/>
</dbReference>
<dbReference type="InterPro" id="IPR036291">
    <property type="entry name" value="NAD(P)-bd_dom_sf"/>
</dbReference>
<dbReference type="Proteomes" id="UP000195139">
    <property type="component" value="Unassembled WGS sequence"/>
</dbReference>
<comment type="subunit">
    <text evidence="11">Homotetramer.</text>
</comment>
<feature type="active site" description="Proton acceptor" evidence="9">
    <location>
        <position position="155"/>
    </location>
</feature>
<keyword evidence="6 11" id="KW-0560">Oxidoreductase</keyword>
<dbReference type="AlphaFoldDB" id="A0A242CCG6"/>
<evidence type="ECO:0000256" key="9">
    <source>
        <dbReference type="PIRSR" id="PIRSR611284-1"/>
    </source>
</evidence>
<gene>
    <name evidence="12" type="ORF">A5880_001224</name>
    <name evidence="13" type="ORF">A5880_002213</name>
</gene>
<dbReference type="PRINTS" id="PR00080">
    <property type="entry name" value="SDRFAMILY"/>
</dbReference>
<dbReference type="NCBIfam" id="TIGR01830">
    <property type="entry name" value="3oxo_ACP_reduc"/>
    <property type="match status" value="1"/>
</dbReference>
<evidence type="ECO:0000256" key="8">
    <source>
        <dbReference type="ARBA" id="ARBA00048508"/>
    </source>
</evidence>
<dbReference type="NCBIfam" id="NF005559">
    <property type="entry name" value="PRK07231.1"/>
    <property type="match status" value="1"/>
</dbReference>
<keyword evidence="4 11" id="KW-0276">Fatty acid metabolism</keyword>
<evidence type="ECO:0000256" key="3">
    <source>
        <dbReference type="ARBA" id="ARBA00012948"/>
    </source>
</evidence>
<dbReference type="Gene3D" id="3.40.50.720">
    <property type="entry name" value="NAD(P)-binding Rossmann-like Domain"/>
    <property type="match status" value="1"/>
</dbReference>
<dbReference type="OrthoDB" id="9803333at2"/>
<keyword evidence="11" id="KW-0443">Lipid metabolism</keyword>
<evidence type="ECO:0000256" key="1">
    <source>
        <dbReference type="ARBA" id="ARBA00005194"/>
    </source>
</evidence>
<keyword evidence="7 11" id="KW-0275">Fatty acid biosynthesis</keyword>
<dbReference type="GO" id="GO:0004316">
    <property type="term" value="F:3-oxoacyl-[acyl-carrier-protein] reductase (NADPH) activity"/>
    <property type="evidence" value="ECO:0007669"/>
    <property type="project" value="UniProtKB-UniRule"/>
</dbReference>
<evidence type="ECO:0000256" key="6">
    <source>
        <dbReference type="ARBA" id="ARBA00023002"/>
    </source>
</evidence>
<evidence type="ECO:0000256" key="7">
    <source>
        <dbReference type="ARBA" id="ARBA00023160"/>
    </source>
</evidence>
<accession>A0A242CCG6</accession>
<evidence type="ECO:0000313" key="12">
    <source>
        <dbReference type="EMBL" id="MEI5993677.1"/>
    </source>
</evidence>
<evidence type="ECO:0000256" key="4">
    <source>
        <dbReference type="ARBA" id="ARBA00022832"/>
    </source>
</evidence>
<keyword evidence="14" id="KW-1185">Reference proteome</keyword>
<dbReference type="GO" id="GO:0006633">
    <property type="term" value="P:fatty acid biosynthetic process"/>
    <property type="evidence" value="ECO:0007669"/>
    <property type="project" value="UniProtKB-UniPathway"/>
</dbReference>
<dbReference type="EMBL" id="NGLE02000001">
    <property type="protein sequence ID" value="MEI5993677.1"/>
    <property type="molecule type" value="Genomic_DNA"/>
</dbReference>
<feature type="binding site" evidence="10">
    <location>
        <begin position="12"/>
        <end position="15"/>
    </location>
    <ligand>
        <name>NADP(+)</name>
        <dbReference type="ChEBI" id="CHEBI:58349"/>
    </ligand>
</feature>
<dbReference type="CDD" id="cd05333">
    <property type="entry name" value="BKR_SDR_c"/>
    <property type="match status" value="1"/>
</dbReference>
<evidence type="ECO:0000256" key="10">
    <source>
        <dbReference type="PIRSR" id="PIRSR611284-2"/>
    </source>
</evidence>
<comment type="caution">
    <text evidence="13">The sequence shown here is derived from an EMBL/GenBank/DDBJ whole genome shotgun (WGS) entry which is preliminary data.</text>
</comment>
<dbReference type="InterPro" id="IPR050259">
    <property type="entry name" value="SDR"/>
</dbReference>
<evidence type="ECO:0000313" key="13">
    <source>
        <dbReference type="EMBL" id="OTO07943.1"/>
    </source>
</evidence>
<feature type="binding site" evidence="10">
    <location>
        <begin position="155"/>
        <end position="159"/>
    </location>
    <ligand>
        <name>NADP(+)</name>
        <dbReference type="ChEBI" id="CHEBI:58349"/>
    </ligand>
</feature>